<gene>
    <name evidence="1" type="ORF">Faunusvirus33_1</name>
</gene>
<dbReference type="SUPFAM" id="SSF53098">
    <property type="entry name" value="Ribonuclease H-like"/>
    <property type="match status" value="1"/>
</dbReference>
<sequence>MTDITKQTDERKLAYLAVDIETSGSCYAKHMIVSIGVFAGLSDGTKILKQRISLKEVDDKKFWESRCLKQFWSQKCNQENLLVFTAEAIDVKKGMADFMKIVDDLESLYKLRILSDNSSFDIAYLNYYIQHFLGRNPLCYMKDQETYRSIVDTHSFLRGVTFADHGRNLSDEELIVKYGLAITAEHDHRPDNDAHHIFQVYTQMVTAISKRKTDKK</sequence>
<name>A0A3G4ZXK7_9VIRU</name>
<dbReference type="Gene3D" id="3.30.420.10">
    <property type="entry name" value="Ribonuclease H-like superfamily/Ribonuclease H"/>
    <property type="match status" value="1"/>
</dbReference>
<dbReference type="EMBL" id="MK072164">
    <property type="protein sequence ID" value="AYV79647.1"/>
    <property type="molecule type" value="Genomic_DNA"/>
</dbReference>
<proteinExistence type="predicted"/>
<protein>
    <submittedName>
        <fullName evidence="1">Uncharacterized protein</fullName>
    </submittedName>
</protein>
<accession>A0A3G4ZXK7</accession>
<dbReference type="GO" id="GO:0003676">
    <property type="term" value="F:nucleic acid binding"/>
    <property type="evidence" value="ECO:0007669"/>
    <property type="project" value="InterPro"/>
</dbReference>
<reference evidence="1" key="1">
    <citation type="submission" date="2018-10" db="EMBL/GenBank/DDBJ databases">
        <title>Hidden diversity of soil giant viruses.</title>
        <authorList>
            <person name="Schulz F."/>
            <person name="Alteio L."/>
            <person name="Goudeau D."/>
            <person name="Ryan E.M."/>
            <person name="Malmstrom R.R."/>
            <person name="Blanchard J."/>
            <person name="Woyke T."/>
        </authorList>
    </citation>
    <scope>NUCLEOTIDE SEQUENCE</scope>
    <source>
        <strain evidence="1">FNV1</strain>
    </source>
</reference>
<dbReference type="InterPro" id="IPR036397">
    <property type="entry name" value="RNaseH_sf"/>
</dbReference>
<organism evidence="1">
    <name type="scientific">Faunusvirus sp</name>
    <dbReference type="NCBI Taxonomy" id="2487766"/>
    <lineage>
        <taxon>Viruses</taxon>
        <taxon>Varidnaviria</taxon>
        <taxon>Bamfordvirae</taxon>
        <taxon>Nucleocytoviricota</taxon>
        <taxon>Megaviricetes</taxon>
        <taxon>Imitervirales</taxon>
        <taxon>Mimiviridae</taxon>
    </lineage>
</organism>
<dbReference type="InterPro" id="IPR012337">
    <property type="entry name" value="RNaseH-like_sf"/>
</dbReference>
<evidence type="ECO:0000313" key="1">
    <source>
        <dbReference type="EMBL" id="AYV79647.1"/>
    </source>
</evidence>